<evidence type="ECO:0000313" key="2">
    <source>
        <dbReference type="Proteomes" id="UP001194696"/>
    </source>
</evidence>
<keyword evidence="2" id="KW-1185">Reference proteome</keyword>
<name>A0ABQ7KJH4_9FUNG</name>
<sequence length="106" mass="11687">MSSASHINNNQDAGAVSNDATVSELDDYFCALFVQVLMISEDREMGVFGKLTGDSDPQIAIEHMLQEARELEESYRLAKSLSLCDAVPDLLMEEMTLQDSVTRRAG</sequence>
<organism evidence="1 2">
    <name type="scientific">Linnemannia gamsii</name>
    <dbReference type="NCBI Taxonomy" id="64522"/>
    <lineage>
        <taxon>Eukaryota</taxon>
        <taxon>Fungi</taxon>
        <taxon>Fungi incertae sedis</taxon>
        <taxon>Mucoromycota</taxon>
        <taxon>Mortierellomycotina</taxon>
        <taxon>Mortierellomycetes</taxon>
        <taxon>Mortierellales</taxon>
        <taxon>Mortierellaceae</taxon>
        <taxon>Linnemannia</taxon>
    </lineage>
</organism>
<protein>
    <submittedName>
        <fullName evidence="1">Uncharacterized protein</fullName>
    </submittedName>
</protein>
<accession>A0ABQ7KJH4</accession>
<dbReference type="Proteomes" id="UP001194696">
    <property type="component" value="Unassembled WGS sequence"/>
</dbReference>
<reference evidence="1 2" key="1">
    <citation type="journal article" date="2020" name="Fungal Divers.">
        <title>Resolving the Mortierellaceae phylogeny through synthesis of multi-gene phylogenetics and phylogenomics.</title>
        <authorList>
            <person name="Vandepol N."/>
            <person name="Liber J."/>
            <person name="Desiro A."/>
            <person name="Na H."/>
            <person name="Kennedy M."/>
            <person name="Barry K."/>
            <person name="Grigoriev I.V."/>
            <person name="Miller A.N."/>
            <person name="O'Donnell K."/>
            <person name="Stajich J.E."/>
            <person name="Bonito G."/>
        </authorList>
    </citation>
    <scope>NUCLEOTIDE SEQUENCE [LARGE SCALE GENOMIC DNA]</scope>
    <source>
        <strain evidence="1 2">AD045</strain>
    </source>
</reference>
<evidence type="ECO:0000313" key="1">
    <source>
        <dbReference type="EMBL" id="KAG0298769.1"/>
    </source>
</evidence>
<proteinExistence type="predicted"/>
<dbReference type="EMBL" id="JAAAIM010000004">
    <property type="protein sequence ID" value="KAG0298769.1"/>
    <property type="molecule type" value="Genomic_DNA"/>
</dbReference>
<gene>
    <name evidence="1" type="ORF">BGZ96_007644</name>
</gene>
<comment type="caution">
    <text evidence="1">The sequence shown here is derived from an EMBL/GenBank/DDBJ whole genome shotgun (WGS) entry which is preliminary data.</text>
</comment>